<reference evidence="1" key="2">
    <citation type="journal article" date="2022" name="Microb. Genom.">
        <title>A chromosome-scale genome assembly of the tomato pathogen Cladosporium fulvum reveals a compartmentalized genome architecture and the presence of a dispensable chromosome.</title>
        <authorList>
            <person name="Zaccaron A.Z."/>
            <person name="Chen L.H."/>
            <person name="Samaras A."/>
            <person name="Stergiopoulos I."/>
        </authorList>
    </citation>
    <scope>NUCLEOTIDE SEQUENCE</scope>
    <source>
        <strain evidence="1">Race5_Kim</strain>
    </source>
</reference>
<dbReference type="GeneID" id="71992654"/>
<evidence type="ECO:0000313" key="2">
    <source>
        <dbReference type="Proteomes" id="UP000756132"/>
    </source>
</evidence>
<gene>
    <name evidence="1" type="ORF">CLAFUR5_12776</name>
</gene>
<name>A0A9Q8UVP2_PASFU</name>
<dbReference type="OrthoDB" id="3634487at2759"/>
<dbReference type="OMA" id="HDTENEH"/>
<keyword evidence="2" id="KW-1185">Reference proteome</keyword>
<protein>
    <submittedName>
        <fullName evidence="1">Uncharacterized protein</fullName>
    </submittedName>
</protein>
<dbReference type="EMBL" id="CP090173">
    <property type="protein sequence ID" value="UJO24115.1"/>
    <property type="molecule type" value="Genomic_DNA"/>
</dbReference>
<dbReference type="InterPro" id="IPR027417">
    <property type="entry name" value="P-loop_NTPase"/>
</dbReference>
<dbReference type="SUPFAM" id="SSF52540">
    <property type="entry name" value="P-loop containing nucleoside triphosphate hydrolases"/>
    <property type="match status" value="1"/>
</dbReference>
<accession>A0A9Q8UVP2</accession>
<dbReference type="KEGG" id="ffu:CLAFUR5_12776"/>
<proteinExistence type="predicted"/>
<dbReference type="RefSeq" id="XP_047768481.1">
    <property type="nucleotide sequence ID" value="XM_047911924.1"/>
</dbReference>
<dbReference type="PANTHER" id="PTHR48312:SF1">
    <property type="entry name" value="SULFOTRANSFERASE"/>
    <property type="match status" value="1"/>
</dbReference>
<organism evidence="1 2">
    <name type="scientific">Passalora fulva</name>
    <name type="common">Tomato leaf mold</name>
    <name type="synonym">Cladosporium fulvum</name>
    <dbReference type="NCBI Taxonomy" id="5499"/>
    <lineage>
        <taxon>Eukaryota</taxon>
        <taxon>Fungi</taxon>
        <taxon>Dikarya</taxon>
        <taxon>Ascomycota</taxon>
        <taxon>Pezizomycotina</taxon>
        <taxon>Dothideomycetes</taxon>
        <taxon>Dothideomycetidae</taxon>
        <taxon>Mycosphaerellales</taxon>
        <taxon>Mycosphaerellaceae</taxon>
        <taxon>Fulvia</taxon>
    </lineage>
</organism>
<dbReference type="AlphaFoldDB" id="A0A9Q8UVP2"/>
<dbReference type="Proteomes" id="UP000756132">
    <property type="component" value="Chromosome 11"/>
</dbReference>
<evidence type="ECO:0000313" key="1">
    <source>
        <dbReference type="EMBL" id="UJO24115.1"/>
    </source>
</evidence>
<dbReference type="PANTHER" id="PTHR48312">
    <property type="match status" value="1"/>
</dbReference>
<reference evidence="1" key="1">
    <citation type="submission" date="2021-12" db="EMBL/GenBank/DDBJ databases">
        <authorList>
            <person name="Zaccaron A."/>
            <person name="Stergiopoulos I."/>
        </authorList>
    </citation>
    <scope>NUCLEOTIDE SEQUENCE</scope>
    <source>
        <strain evidence="1">Race5_Kim</strain>
    </source>
</reference>
<sequence>MSTNGDVSRTPTRVFVFDTMRTRSFLFMRYFSTNPKLHPQLFTFIHASWLGSENWWQHCRPCGMARYEGLTNFMGPDTIKSSQKAYEDFVHESEKQGRTSFAKEHIFNVLKTDPLFNLLRNPNSTLSGTENPTHIPTPLFNTLTPIFIIRHPILKLSSTYRDVVAMSTLRHDDEDADIIMSYKFLRCLFDLFRERGQEPIVVDAEDTLWRAKEMTTNVCARIGLEVGEVRETWKKVEDGERTGNAMIREWLGTMYESEGIERPDVRPQIPDINTAYASWQKAYGDEAADKLRLWYDQAMTHYEYMVKFKA</sequence>